<sequence>MEVLSIQQHARDTLSRLRMRKRNKNWARDHMSWGNLRYHPKDWAGICWLVVGLGWRLVVLLLTLGCDCGLHRVGCWTVFEVGWADEQGCLGVKGRGGDGTETWARGAAQRQIWWVVAGQRLGGPAQRLDRGGWWMCGVWTEAGQKRIWVGQRRIWVVLRLDRGESGLHRGEAGDWAEQGLHRDVGRRAVQSLILLRMLLTSDPTDNKAGMKLLEYLTTDVKQIQEQVLDEILTQNANTDYLQGFLACKTEKELFMKEVPIVNYEDIKPYIERIANAEPYVEGLEQGKAKPSLHKTRKPALQRLDEVLRVGAVFASAFLRALKFMEDHRRELCCNIRSGHWELVEGIIKKLWPKTKYIEVIVTGSMAKYIPTLEFYIGGLHLVSTMYVSSECYLGINLKPLTNPCDVSYTLLPNMAYFEFLPLGEKHDTLPLNPRVQCNGVSAPDTIKMDNQSELVSLVDVKLGHYYELVVTTFTGLYRYRVGDILMVTGFYNNAPQFRFVQRQNVVLSINTDKTSEEDLLKAVAQAKLIIEPLGFLLTEYTSYADPSSVPGHYVIFWELKTRGRRSDEALEIDPSTMGQCCSTVEESLDSVYRRCRKKDNSIGPLEIRVVNHGTFDALMDYCVSKGSSVNQYKTPRCIKSEEAPQVLDSRLHTYTHYGHTQPQDPRPKPTLNPSPKSSDASRPILPSAGQYSIATRLTVLRATIKQPWMVIQSTIDKPPSAIQLEYLETAAALWALVDEIDGARVADRGGSTARATRGAKKMLAVEMSHAAANWREAVVVDRA</sequence>
<proteinExistence type="inferred from homology"/>
<evidence type="ECO:0000259" key="4">
    <source>
        <dbReference type="Pfam" id="PF23571"/>
    </source>
</evidence>
<dbReference type="PANTHER" id="PTHR31901">
    <property type="entry name" value="GH3 DOMAIN-CONTAINING PROTEIN"/>
    <property type="match status" value="1"/>
</dbReference>
<dbReference type="InterPro" id="IPR004993">
    <property type="entry name" value="GH3"/>
</dbReference>
<evidence type="ECO:0000259" key="5">
    <source>
        <dbReference type="Pfam" id="PF23572"/>
    </source>
</evidence>
<organism evidence="6 7">
    <name type="scientific">Actinidia rufa</name>
    <dbReference type="NCBI Taxonomy" id="165716"/>
    <lineage>
        <taxon>Eukaryota</taxon>
        <taxon>Viridiplantae</taxon>
        <taxon>Streptophyta</taxon>
        <taxon>Embryophyta</taxon>
        <taxon>Tracheophyta</taxon>
        <taxon>Spermatophyta</taxon>
        <taxon>Magnoliopsida</taxon>
        <taxon>eudicotyledons</taxon>
        <taxon>Gunneridae</taxon>
        <taxon>Pentapetalae</taxon>
        <taxon>asterids</taxon>
        <taxon>Ericales</taxon>
        <taxon>Actinidiaceae</taxon>
        <taxon>Actinidia</taxon>
    </lineage>
</organism>
<dbReference type="GO" id="GO:0016881">
    <property type="term" value="F:acid-amino acid ligase activity"/>
    <property type="evidence" value="ECO:0007669"/>
    <property type="project" value="TreeGrafter"/>
</dbReference>
<dbReference type="Pfam" id="PF23571">
    <property type="entry name" value="GH3_M"/>
    <property type="match status" value="1"/>
</dbReference>
<dbReference type="OrthoDB" id="10004661at2759"/>
<evidence type="ECO:0000256" key="3">
    <source>
        <dbReference type="SAM" id="MobiDB-lite"/>
    </source>
</evidence>
<comment type="caution">
    <text evidence="6">The sequence shown here is derived from an EMBL/GenBank/DDBJ whole genome shotgun (WGS) entry which is preliminary data.</text>
</comment>
<dbReference type="Proteomes" id="UP000585474">
    <property type="component" value="Unassembled WGS sequence"/>
</dbReference>
<dbReference type="InterPro" id="IPR055377">
    <property type="entry name" value="GH3_M"/>
</dbReference>
<dbReference type="Pfam" id="PF03321">
    <property type="entry name" value="GH3"/>
    <property type="match status" value="3"/>
</dbReference>
<dbReference type="PANTHER" id="PTHR31901:SF33">
    <property type="entry name" value="INDOLE-3-ACETIC ACID-AMIDO SYNTHETASE GH3.17"/>
    <property type="match status" value="1"/>
</dbReference>
<evidence type="ECO:0000313" key="7">
    <source>
        <dbReference type="Proteomes" id="UP000585474"/>
    </source>
</evidence>
<feature type="compositionally biased region" description="Polar residues" evidence="3">
    <location>
        <begin position="671"/>
        <end position="680"/>
    </location>
</feature>
<feature type="region of interest" description="Disordered" evidence="3">
    <location>
        <begin position="656"/>
        <end position="685"/>
    </location>
</feature>
<comment type="similarity">
    <text evidence="1">Belongs to the IAA-amido conjugating enzyme family.</text>
</comment>
<dbReference type="InterPro" id="IPR055378">
    <property type="entry name" value="GH3_C"/>
</dbReference>
<dbReference type="EMBL" id="BJWL01000018">
    <property type="protein sequence ID" value="GFZ07003.1"/>
    <property type="molecule type" value="Genomic_DNA"/>
</dbReference>
<keyword evidence="2" id="KW-0436">Ligase</keyword>
<feature type="domain" description="GH3 C-terminal" evidence="5">
    <location>
        <begin position="517"/>
        <end position="642"/>
    </location>
</feature>
<evidence type="ECO:0000256" key="1">
    <source>
        <dbReference type="ARBA" id="ARBA00008068"/>
    </source>
</evidence>
<dbReference type="GO" id="GO:0005737">
    <property type="term" value="C:cytoplasm"/>
    <property type="evidence" value="ECO:0007669"/>
    <property type="project" value="TreeGrafter"/>
</dbReference>
<dbReference type="Pfam" id="PF23572">
    <property type="entry name" value="GH3_C"/>
    <property type="match status" value="1"/>
</dbReference>
<name>A0A7J0G893_9ERIC</name>
<dbReference type="AlphaFoldDB" id="A0A7J0G893"/>
<keyword evidence="7" id="KW-1185">Reference proteome</keyword>
<protein>
    <submittedName>
        <fullName evidence="6">Auxin-responsive GH3 family protein</fullName>
    </submittedName>
</protein>
<reference evidence="6 7" key="1">
    <citation type="submission" date="2019-07" db="EMBL/GenBank/DDBJ databases">
        <title>De Novo Assembly of kiwifruit Actinidia rufa.</title>
        <authorList>
            <person name="Sugita-Konishi S."/>
            <person name="Sato K."/>
            <person name="Mori E."/>
            <person name="Abe Y."/>
            <person name="Kisaki G."/>
            <person name="Hamano K."/>
            <person name="Suezawa K."/>
            <person name="Otani M."/>
            <person name="Fukuda T."/>
            <person name="Manabe T."/>
            <person name="Gomi K."/>
            <person name="Tabuchi M."/>
            <person name="Akimitsu K."/>
            <person name="Kataoka I."/>
        </authorList>
    </citation>
    <scope>NUCLEOTIDE SEQUENCE [LARGE SCALE GENOMIC DNA]</scope>
    <source>
        <strain evidence="7">cv. Fuchu</strain>
    </source>
</reference>
<accession>A0A7J0G893</accession>
<gene>
    <name evidence="6" type="ORF">Acr_18g0011730</name>
</gene>
<feature type="domain" description="GH3 middle" evidence="4">
    <location>
        <begin position="408"/>
        <end position="502"/>
    </location>
</feature>
<evidence type="ECO:0000313" key="6">
    <source>
        <dbReference type="EMBL" id="GFZ07003.1"/>
    </source>
</evidence>
<evidence type="ECO:0000256" key="2">
    <source>
        <dbReference type="ARBA" id="ARBA00022598"/>
    </source>
</evidence>